<name>X1M980_9ZZZZ</name>
<sequence length="93" mass="10476">GLKIEERYTHLIIRGLKDYSLPSKTVIKGVRKNAVKIADGVYQQEQWATLKGILRSGNANEYTIKTITKHLTREYTKGTVTVEGKVSPFVLDV</sequence>
<dbReference type="EMBL" id="BARV01013986">
    <property type="protein sequence ID" value="GAI28187.1"/>
    <property type="molecule type" value="Genomic_DNA"/>
</dbReference>
<comment type="caution">
    <text evidence="1">The sequence shown here is derived from an EMBL/GenBank/DDBJ whole genome shotgun (WGS) entry which is preliminary data.</text>
</comment>
<accession>X1M980</accession>
<protein>
    <submittedName>
        <fullName evidence="1">Uncharacterized protein</fullName>
    </submittedName>
</protein>
<proteinExistence type="predicted"/>
<organism evidence="1">
    <name type="scientific">marine sediment metagenome</name>
    <dbReference type="NCBI Taxonomy" id="412755"/>
    <lineage>
        <taxon>unclassified sequences</taxon>
        <taxon>metagenomes</taxon>
        <taxon>ecological metagenomes</taxon>
    </lineage>
</organism>
<evidence type="ECO:0000313" key="1">
    <source>
        <dbReference type="EMBL" id="GAI28187.1"/>
    </source>
</evidence>
<reference evidence="1" key="1">
    <citation type="journal article" date="2014" name="Front. Microbiol.">
        <title>High frequency of phylogenetically diverse reductive dehalogenase-homologous genes in deep subseafloor sedimentary metagenomes.</title>
        <authorList>
            <person name="Kawai M."/>
            <person name="Futagami T."/>
            <person name="Toyoda A."/>
            <person name="Takaki Y."/>
            <person name="Nishi S."/>
            <person name="Hori S."/>
            <person name="Arai W."/>
            <person name="Tsubouchi T."/>
            <person name="Morono Y."/>
            <person name="Uchiyama I."/>
            <person name="Ito T."/>
            <person name="Fujiyama A."/>
            <person name="Inagaki F."/>
            <person name="Takami H."/>
        </authorList>
    </citation>
    <scope>NUCLEOTIDE SEQUENCE</scope>
    <source>
        <strain evidence="1">Expedition CK06-06</strain>
    </source>
</reference>
<gene>
    <name evidence="1" type="ORF">S06H3_24819</name>
</gene>
<dbReference type="AlphaFoldDB" id="X1M980"/>
<feature type="non-terminal residue" evidence="1">
    <location>
        <position position="1"/>
    </location>
</feature>